<feature type="region of interest" description="Disordered" evidence="5">
    <location>
        <begin position="37"/>
        <end position="102"/>
    </location>
</feature>
<evidence type="ECO:0000256" key="1">
    <source>
        <dbReference type="ARBA" id="ARBA00004453"/>
    </source>
</evidence>
<sequence>MAIDLEKMSRDELESLKKDVDKALASLETRRKAEARAAAEKAARDHGFSLDDIVKAEKKGSKSPPKYRNPEDPRATWTGRGRQPAWIKDALSQGKSLDDFRI</sequence>
<dbReference type="Pfam" id="PF00816">
    <property type="entry name" value="Histone_HNS"/>
    <property type="match status" value="1"/>
</dbReference>
<keyword evidence="4 7" id="KW-0238">DNA-binding</keyword>
<dbReference type="Proteomes" id="UP000199372">
    <property type="component" value="Unassembled WGS sequence"/>
</dbReference>
<dbReference type="GO" id="GO:0005829">
    <property type="term" value="C:cytosol"/>
    <property type="evidence" value="ECO:0007669"/>
    <property type="project" value="TreeGrafter"/>
</dbReference>
<dbReference type="PANTHER" id="PTHR38097:SF2">
    <property type="entry name" value="DNA-BINDING PROTEIN STPA"/>
    <property type="match status" value="1"/>
</dbReference>
<gene>
    <name evidence="7" type="ORF">SAMN04488011_101312</name>
</gene>
<comment type="similarity">
    <text evidence="2">Belongs to the histone-like protein H-NS family.</text>
</comment>
<dbReference type="EMBL" id="FOCM01000001">
    <property type="protein sequence ID" value="SEM74290.1"/>
    <property type="molecule type" value="Genomic_DNA"/>
</dbReference>
<feature type="domain" description="DNA-binding protein H-NS-like C-terminal" evidence="6">
    <location>
        <begin position="57"/>
        <end position="102"/>
    </location>
</feature>
<dbReference type="PANTHER" id="PTHR38097">
    <property type="match status" value="1"/>
</dbReference>
<dbReference type="InterPro" id="IPR037150">
    <property type="entry name" value="H-NS_C_dom_sf"/>
</dbReference>
<comment type="subcellular location">
    <subcellularLocation>
        <location evidence="1">Cytoplasm</location>
        <location evidence="1">Nucleoid</location>
    </subcellularLocation>
</comment>
<dbReference type="GO" id="GO:0009295">
    <property type="term" value="C:nucleoid"/>
    <property type="evidence" value="ECO:0007669"/>
    <property type="project" value="UniProtKB-SubCell"/>
</dbReference>
<reference evidence="8" key="1">
    <citation type="submission" date="2016-10" db="EMBL/GenBank/DDBJ databases">
        <authorList>
            <person name="Varghese N."/>
            <person name="Submissions S."/>
        </authorList>
    </citation>
    <scope>NUCLEOTIDE SEQUENCE [LARGE SCALE GENOMIC DNA]</scope>
    <source>
        <strain evidence="8">DSM 26893</strain>
    </source>
</reference>
<accession>A0A1H8AU93</accession>
<dbReference type="Gene3D" id="4.10.430.10">
    <property type="entry name" value="Histone-like protein H-NS, C-terminal domain"/>
    <property type="match status" value="1"/>
</dbReference>
<proteinExistence type="inferred from homology"/>
<evidence type="ECO:0000256" key="5">
    <source>
        <dbReference type="SAM" id="MobiDB-lite"/>
    </source>
</evidence>
<dbReference type="SUPFAM" id="SSF81273">
    <property type="entry name" value="H-NS histone-like proteins"/>
    <property type="match status" value="1"/>
</dbReference>
<evidence type="ECO:0000259" key="6">
    <source>
        <dbReference type="SMART" id="SM00528"/>
    </source>
</evidence>
<dbReference type="SMART" id="SM00528">
    <property type="entry name" value="HNS"/>
    <property type="match status" value="1"/>
</dbReference>
<feature type="compositionally biased region" description="Basic and acidic residues" evidence="5">
    <location>
        <begin position="37"/>
        <end position="60"/>
    </location>
</feature>
<keyword evidence="8" id="KW-1185">Reference proteome</keyword>
<organism evidence="7 8">
    <name type="scientific">Palleronia pelagia</name>
    <dbReference type="NCBI Taxonomy" id="387096"/>
    <lineage>
        <taxon>Bacteria</taxon>
        <taxon>Pseudomonadati</taxon>
        <taxon>Pseudomonadota</taxon>
        <taxon>Alphaproteobacteria</taxon>
        <taxon>Rhodobacterales</taxon>
        <taxon>Roseobacteraceae</taxon>
        <taxon>Palleronia</taxon>
    </lineage>
</organism>
<dbReference type="RefSeq" id="WP_091843506.1">
    <property type="nucleotide sequence ID" value="NZ_FOCM01000001.1"/>
</dbReference>
<evidence type="ECO:0000313" key="7">
    <source>
        <dbReference type="EMBL" id="SEM74290.1"/>
    </source>
</evidence>
<dbReference type="GO" id="GO:0032993">
    <property type="term" value="C:protein-DNA complex"/>
    <property type="evidence" value="ECO:0007669"/>
    <property type="project" value="TreeGrafter"/>
</dbReference>
<dbReference type="GO" id="GO:0000976">
    <property type="term" value="F:transcription cis-regulatory region binding"/>
    <property type="evidence" value="ECO:0007669"/>
    <property type="project" value="TreeGrafter"/>
</dbReference>
<protein>
    <submittedName>
        <fullName evidence="7">DNA-binding protein H-NS</fullName>
    </submittedName>
</protein>
<dbReference type="GO" id="GO:0003680">
    <property type="term" value="F:minor groove of adenine-thymine-rich DNA binding"/>
    <property type="evidence" value="ECO:0007669"/>
    <property type="project" value="TreeGrafter"/>
</dbReference>
<dbReference type="GO" id="GO:0003681">
    <property type="term" value="F:bent DNA binding"/>
    <property type="evidence" value="ECO:0007669"/>
    <property type="project" value="TreeGrafter"/>
</dbReference>
<dbReference type="OrthoDB" id="5297879at2"/>
<dbReference type="AlphaFoldDB" id="A0A1H8AU93"/>
<evidence type="ECO:0000256" key="3">
    <source>
        <dbReference type="ARBA" id="ARBA00022490"/>
    </source>
</evidence>
<dbReference type="GO" id="GO:0001217">
    <property type="term" value="F:DNA-binding transcription repressor activity"/>
    <property type="evidence" value="ECO:0007669"/>
    <property type="project" value="TreeGrafter"/>
</dbReference>
<evidence type="ECO:0000256" key="2">
    <source>
        <dbReference type="ARBA" id="ARBA00010610"/>
    </source>
</evidence>
<dbReference type="InterPro" id="IPR027444">
    <property type="entry name" value="H-NS_C_dom"/>
</dbReference>
<evidence type="ECO:0000256" key="4">
    <source>
        <dbReference type="ARBA" id="ARBA00023125"/>
    </source>
</evidence>
<keyword evidence="3" id="KW-0963">Cytoplasm</keyword>
<evidence type="ECO:0000313" key="8">
    <source>
        <dbReference type="Proteomes" id="UP000199372"/>
    </source>
</evidence>
<name>A0A1H8AU93_9RHOB</name>